<dbReference type="GO" id="GO:0006265">
    <property type="term" value="P:DNA topological change"/>
    <property type="evidence" value="ECO:0007669"/>
    <property type="project" value="UniProtKB-UniRule"/>
</dbReference>
<dbReference type="Gene3D" id="3.90.199.10">
    <property type="entry name" value="Topoisomerase II, domain 5"/>
    <property type="match status" value="1"/>
</dbReference>
<dbReference type="InterPro" id="IPR036890">
    <property type="entry name" value="HATPase_C_sf"/>
</dbReference>
<keyword evidence="9" id="KW-0067">ATP-binding</keyword>
<evidence type="ECO:0000256" key="9">
    <source>
        <dbReference type="ARBA" id="ARBA00022840"/>
    </source>
</evidence>
<evidence type="ECO:0000256" key="14">
    <source>
        <dbReference type="ARBA" id="ARBA00031138"/>
    </source>
</evidence>
<organism evidence="17">
    <name type="scientific">Pithovirus LCPAC001</name>
    <dbReference type="NCBI Taxonomy" id="2506585"/>
    <lineage>
        <taxon>Viruses</taxon>
        <taxon>Pithoviruses</taxon>
    </lineage>
</organism>
<name>A0A481Z1P6_9VIRU</name>
<dbReference type="SUPFAM" id="SSF55874">
    <property type="entry name" value="ATPase domain of HSP90 chaperone/DNA topoisomerase II/histidine kinase"/>
    <property type="match status" value="1"/>
</dbReference>
<feature type="domain" description="Topo IIA-type catalytic" evidence="16">
    <location>
        <begin position="704"/>
        <end position="1150"/>
    </location>
</feature>
<proteinExistence type="inferred from homology"/>
<evidence type="ECO:0000256" key="15">
    <source>
        <dbReference type="PROSITE-ProRule" id="PRU01384"/>
    </source>
</evidence>
<dbReference type="InterPro" id="IPR013757">
    <property type="entry name" value="Topo_IIA_A_a_sf"/>
</dbReference>
<dbReference type="SMART" id="SM00433">
    <property type="entry name" value="TOP2c"/>
    <property type="match status" value="1"/>
</dbReference>
<keyword evidence="13 15" id="KW-0413">Isomerase</keyword>
<dbReference type="InterPro" id="IPR001154">
    <property type="entry name" value="TopoII_euk"/>
</dbReference>
<dbReference type="InterPro" id="IPR013758">
    <property type="entry name" value="Topo_IIA_A/C_ab"/>
</dbReference>
<dbReference type="Gene3D" id="3.30.1360.40">
    <property type="match status" value="1"/>
</dbReference>
<dbReference type="PRINTS" id="PR01158">
    <property type="entry name" value="TOPISMRASEII"/>
</dbReference>
<keyword evidence="8" id="KW-0547">Nucleotide-binding</keyword>
<evidence type="ECO:0000256" key="3">
    <source>
        <dbReference type="ARBA" id="ARBA00001946"/>
    </source>
</evidence>
<dbReference type="InterPro" id="IPR031660">
    <property type="entry name" value="TOPRIM_C"/>
</dbReference>
<dbReference type="Gene3D" id="3.30.1490.30">
    <property type="match status" value="1"/>
</dbReference>
<evidence type="ECO:0000256" key="5">
    <source>
        <dbReference type="ARBA" id="ARBA00012895"/>
    </source>
</evidence>
<evidence type="ECO:0000259" key="16">
    <source>
        <dbReference type="PROSITE" id="PS52040"/>
    </source>
</evidence>
<evidence type="ECO:0000256" key="11">
    <source>
        <dbReference type="ARBA" id="ARBA00023029"/>
    </source>
</evidence>
<dbReference type="InterPro" id="IPR002205">
    <property type="entry name" value="Topo_IIA_dom_A"/>
</dbReference>
<evidence type="ECO:0000256" key="12">
    <source>
        <dbReference type="ARBA" id="ARBA00023125"/>
    </source>
</evidence>
<dbReference type="InterPro" id="IPR013760">
    <property type="entry name" value="Topo_IIA-like_dom_sf"/>
</dbReference>
<evidence type="ECO:0000313" key="17">
    <source>
        <dbReference type="EMBL" id="QBK89646.1"/>
    </source>
</evidence>
<evidence type="ECO:0000256" key="2">
    <source>
        <dbReference type="ARBA" id="ARBA00001913"/>
    </source>
</evidence>
<evidence type="ECO:0000256" key="10">
    <source>
        <dbReference type="ARBA" id="ARBA00022842"/>
    </source>
</evidence>
<keyword evidence="11 15" id="KW-0799">Topoisomerase</keyword>
<keyword evidence="10" id="KW-0460">Magnesium</keyword>
<dbReference type="Pfam" id="PF00521">
    <property type="entry name" value="DNA_topoisoIV"/>
    <property type="match status" value="1"/>
</dbReference>
<reference evidence="17" key="1">
    <citation type="journal article" date="2019" name="MBio">
        <title>Virus Genomes from Deep Sea Sediments Expand the Ocean Megavirome and Support Independent Origins of Viral Gigantism.</title>
        <authorList>
            <person name="Backstrom D."/>
            <person name="Yutin N."/>
            <person name="Jorgensen S.L."/>
            <person name="Dharamshi J."/>
            <person name="Homa F."/>
            <person name="Zaremba-Niedwiedzka K."/>
            <person name="Spang A."/>
            <person name="Wolf Y.I."/>
            <person name="Koonin E.V."/>
            <person name="Ettema T.J."/>
        </authorList>
    </citation>
    <scope>NUCLEOTIDE SEQUENCE</scope>
</reference>
<evidence type="ECO:0000256" key="6">
    <source>
        <dbReference type="ARBA" id="ARBA00019635"/>
    </source>
</evidence>
<keyword evidence="7" id="KW-0479">Metal-binding</keyword>
<comment type="cofactor">
    <cofactor evidence="2">
        <name>Ca(2+)</name>
        <dbReference type="ChEBI" id="CHEBI:29108"/>
    </cofactor>
</comment>
<dbReference type="PANTHER" id="PTHR10169">
    <property type="entry name" value="DNA TOPOISOMERASE/GYRASE"/>
    <property type="match status" value="1"/>
</dbReference>
<dbReference type="PROSITE" id="PS52040">
    <property type="entry name" value="TOPO_IIA"/>
    <property type="match status" value="1"/>
</dbReference>
<gene>
    <name evidence="17" type="ORF">LCPAC001_01560</name>
</gene>
<dbReference type="GO" id="GO:0003918">
    <property type="term" value="F:DNA topoisomerase type II (double strand cut, ATP-hydrolyzing) activity"/>
    <property type="evidence" value="ECO:0007669"/>
    <property type="project" value="UniProtKB-EC"/>
</dbReference>
<comment type="catalytic activity">
    <reaction evidence="1 15">
        <text>ATP-dependent breakage, passage and rejoining of double-stranded DNA.</text>
        <dbReference type="EC" id="5.6.2.2"/>
    </reaction>
</comment>
<dbReference type="InterPro" id="IPR013506">
    <property type="entry name" value="Topo_IIA_bsu_dom2"/>
</dbReference>
<dbReference type="PANTHER" id="PTHR10169:SF38">
    <property type="entry name" value="DNA TOPOISOMERASE 2"/>
    <property type="match status" value="1"/>
</dbReference>
<evidence type="ECO:0000256" key="13">
    <source>
        <dbReference type="ARBA" id="ARBA00023235"/>
    </source>
</evidence>
<dbReference type="Gene3D" id="3.30.230.10">
    <property type="match status" value="1"/>
</dbReference>
<dbReference type="InterPro" id="IPR013759">
    <property type="entry name" value="Topo_IIA_B_C"/>
</dbReference>
<comment type="similarity">
    <text evidence="4">Belongs to the type II topoisomerase family.</text>
</comment>
<dbReference type="FunFam" id="3.40.50.670:FF:000001">
    <property type="entry name" value="DNA topoisomerase 2"/>
    <property type="match status" value="1"/>
</dbReference>
<keyword evidence="12 15" id="KW-0238">DNA-binding</keyword>
<comment type="cofactor">
    <cofactor evidence="3">
        <name>Mg(2+)</name>
        <dbReference type="ChEBI" id="CHEBI:18420"/>
    </cofactor>
</comment>
<evidence type="ECO:0000256" key="7">
    <source>
        <dbReference type="ARBA" id="ARBA00022723"/>
    </source>
</evidence>
<dbReference type="EMBL" id="MK500432">
    <property type="protein sequence ID" value="QBK89646.1"/>
    <property type="molecule type" value="Genomic_DNA"/>
</dbReference>
<dbReference type="GO" id="GO:0046872">
    <property type="term" value="F:metal ion binding"/>
    <property type="evidence" value="ECO:0007669"/>
    <property type="project" value="UniProtKB-KW"/>
</dbReference>
<protein>
    <recommendedName>
        <fullName evidence="6">DNA topoisomerase 2</fullName>
        <ecNumber evidence="5">5.6.2.2</ecNumber>
    </recommendedName>
    <alternativeName>
        <fullName evidence="14">DNA topoisomerase II</fullName>
    </alternativeName>
</protein>
<dbReference type="Gene3D" id="3.30.565.10">
    <property type="entry name" value="Histidine kinase-like ATPase, C-terminal domain"/>
    <property type="match status" value="1"/>
</dbReference>
<dbReference type="Gene3D" id="3.40.50.670">
    <property type="match status" value="1"/>
</dbReference>
<evidence type="ECO:0000256" key="1">
    <source>
        <dbReference type="ARBA" id="ARBA00000185"/>
    </source>
</evidence>
<dbReference type="Pfam" id="PF16898">
    <property type="entry name" value="TOPRIM_C"/>
    <property type="match status" value="1"/>
</dbReference>
<dbReference type="SMART" id="SM00434">
    <property type="entry name" value="TOP4c"/>
    <property type="match status" value="1"/>
</dbReference>
<dbReference type="GO" id="GO:0000819">
    <property type="term" value="P:sister chromatid segregation"/>
    <property type="evidence" value="ECO:0007669"/>
    <property type="project" value="TreeGrafter"/>
</dbReference>
<dbReference type="SUPFAM" id="SSF56719">
    <property type="entry name" value="Type II DNA topoisomerase"/>
    <property type="match status" value="1"/>
</dbReference>
<dbReference type="PRINTS" id="PR00418">
    <property type="entry name" value="TPI2FAMILY"/>
</dbReference>
<dbReference type="InterPro" id="IPR020568">
    <property type="entry name" value="Ribosomal_Su5_D2-typ_SF"/>
</dbReference>
<dbReference type="GO" id="GO:0005524">
    <property type="term" value="F:ATP binding"/>
    <property type="evidence" value="ECO:0007669"/>
    <property type="project" value="UniProtKB-KW"/>
</dbReference>
<dbReference type="InterPro" id="IPR014721">
    <property type="entry name" value="Ribsml_uS5_D2-typ_fold_subgr"/>
</dbReference>
<dbReference type="InterPro" id="IPR001241">
    <property type="entry name" value="Topo_IIA"/>
</dbReference>
<evidence type="ECO:0000256" key="8">
    <source>
        <dbReference type="ARBA" id="ARBA00022741"/>
    </source>
</evidence>
<dbReference type="Pfam" id="PF00204">
    <property type="entry name" value="DNA_gyraseB"/>
    <property type="match status" value="1"/>
</dbReference>
<dbReference type="Gene3D" id="1.10.268.10">
    <property type="entry name" value="Topoisomerase, domain 3"/>
    <property type="match status" value="1"/>
</dbReference>
<dbReference type="SUPFAM" id="SSF54211">
    <property type="entry name" value="Ribosomal protein S5 domain 2-like"/>
    <property type="match status" value="1"/>
</dbReference>
<evidence type="ECO:0000256" key="4">
    <source>
        <dbReference type="ARBA" id="ARBA00011080"/>
    </source>
</evidence>
<dbReference type="EC" id="5.6.2.2" evidence="5"/>
<dbReference type="GO" id="GO:0003677">
    <property type="term" value="F:DNA binding"/>
    <property type="evidence" value="ECO:0007669"/>
    <property type="project" value="UniProtKB-UniRule"/>
</dbReference>
<sequence length="1168" mass="135026">MPITKRLKIEELELEDLDERERVLFRPGMYIGSIKTFDRKYNIYDFKTKKVIKKDIKVSNGVERFFLEVISNTADNVIRSRQARIDPGIINIEVVGKKITVYNTGRPFVIKKYKQTDKYAPEIAFGKLGSSTNYKESLRTHVSGLNGMGIKLTNIYSKKFEVLIGDKTTKQQYHQVWTNNMLDCQKPTITPYKDHSFVKVTYELDFDRFDDNYKNGYSEDDIGLFAFHCINMCFTHKTKIKFNGTVFDSLDVISYINLINNTDVTLNRYITHTEWNKTKSVTKLDGIHKIPLRAVTDIEICIYDTPDHGKVISFVNGMITRKGGVHVNAIMEKIKNKVLKELNGTKLDNKFKLTLRDLKQHVSIVISCFVNKPDYEGQVKEYLNDPIPIIKMRDSDFSSMLKWDLAERLISAIQAKKYKLLSKTNGVKRNHLGDIGKAEDASYAGGKYSSRCVLYITEGLSAKNYALRLFKYMNGGKGRSGYEGVMPLKGKPKNAMKVKKDDIEKLNSNKEYIMLKKLLGLKDNTDYKNPRNRKGLRYGTVVILADSDVDGKHIVGLELTTFFAQFISLLEINYVKMFRTPIIRSFKGKQCRSFFTMGLYNQWKKKNLKGWRIKYFKGLASSNDGDVKRDVANMEKENNLVDLIYTPATRLAMETAFGFDSDVRKVWIGKYNHYEGIEKIKKLTIEDFINKEMIEHSITNNERTLPGMDGLKECQRKIMWTAIMKWKVSDYSLKSNRLVNMAINFTKYHYGPSSLIGAVNTMALNYTGTNNMEYFFQDGMFGTRNEGGKDAGADRYTSVGKMWWWSYVFKKDDDNITDFVHEEGKMCEPKTLFPIVPLFIINGSFGIGTGYSSFIPNYNPIDVLKWIKQKIEGKPTVKLIPWYRGFTGKIKVTVKIANRNENSPEIITKNILEPDILDYDQDSTIKRRMVITGNYEVDSDGVVTVSELPLGRYPSDYNNWLENKIQDGEIKDVFNGSDDKIIDFKIKGFKNPSYKNLKLIKTFGMTNMVVLNRKGVPQRFKTIESLMNYWYQWRFEHYQKRIDALIPGMENILKELDQKRRFILAVILGIEKGKIQGKSVVVVRENNQSIKDQMKQMLPLEIDYNVYKTTKLSSCSEKGLSKISFEEGKIRQELEKIKNTTPGKLWLKELKDFEHQYKINIKKNINKT</sequence>
<feature type="active site" description="O-(5'-phospho-DNA)-tyrosine intermediate" evidence="15">
    <location>
        <position position="796"/>
    </location>
</feature>
<dbReference type="InterPro" id="IPR050634">
    <property type="entry name" value="DNA_Topoisomerase_II"/>
</dbReference>
<accession>A0A481Z1P6</accession>